<dbReference type="InterPro" id="IPR006671">
    <property type="entry name" value="Cyclin_N"/>
</dbReference>
<dbReference type="InterPro" id="IPR036915">
    <property type="entry name" value="Cyclin-like_sf"/>
</dbReference>
<comment type="similarity">
    <text evidence="1">Belongs to the cyclin family.</text>
</comment>
<name>A0A0R3W3V7_TAEAS</name>
<dbReference type="WBParaSite" id="TASK_0000464401-mRNA-1">
    <property type="protein sequence ID" value="TASK_0000464401-mRNA-1"/>
    <property type="gene ID" value="TASK_0000464401"/>
</dbReference>
<dbReference type="SUPFAM" id="SSF47954">
    <property type="entry name" value="Cyclin-like"/>
    <property type="match status" value="1"/>
</dbReference>
<proteinExistence type="inferred from homology"/>
<dbReference type="InterPro" id="IPR013763">
    <property type="entry name" value="Cyclin-like_dom"/>
</dbReference>
<organism evidence="6">
    <name type="scientific">Taenia asiatica</name>
    <name type="common">Asian tapeworm</name>
    <dbReference type="NCBI Taxonomy" id="60517"/>
    <lineage>
        <taxon>Eukaryota</taxon>
        <taxon>Metazoa</taxon>
        <taxon>Spiralia</taxon>
        <taxon>Lophotrochozoa</taxon>
        <taxon>Platyhelminthes</taxon>
        <taxon>Cestoda</taxon>
        <taxon>Eucestoda</taxon>
        <taxon>Cyclophyllidea</taxon>
        <taxon>Taeniidae</taxon>
        <taxon>Taenia</taxon>
    </lineage>
</organism>
<sequence length="391" mass="43616">MENSRNERGLSEKSEDETPATVPQPIADVYFNGNENIVRDLLCDQLRYHTLPAFCHRESMGQAIWMRRTLINWLREVCEHRNTEPEVLAHTVQLIDRYVSLADTDKRDYQLVGAACFFISSKLKETIPVSVDQIVRYTDFSITKQELFAKELLIGLTLQFDLTMITPVDFIQPLVCFIPCGPELQQLIRGSTNKIFMKILHVEGVNLFLPAYVATACIIYAMHLTVEPEQHELPRLTLSRLRELLHLESFKLEEAYTYLKSLFKPGTIHLSDSVTSIDRGDGAHSPDYQNRNSGILAENLSQLPVETSTPTGQLSSSSFHSATSSSSASLSVTQRSTSITWGQNVASISPPSFATELEATSLNAFCYLVSGSDVSAPYGSSNSRKHSSANS</sequence>
<dbReference type="Pfam" id="PF00134">
    <property type="entry name" value="Cyclin_N"/>
    <property type="match status" value="1"/>
</dbReference>
<feature type="region of interest" description="Disordered" evidence="2">
    <location>
        <begin position="1"/>
        <end position="24"/>
    </location>
</feature>
<evidence type="ECO:0000313" key="5">
    <source>
        <dbReference type="Proteomes" id="UP000282613"/>
    </source>
</evidence>
<evidence type="ECO:0000256" key="2">
    <source>
        <dbReference type="SAM" id="MobiDB-lite"/>
    </source>
</evidence>
<reference evidence="4 5" key="2">
    <citation type="submission" date="2018-11" db="EMBL/GenBank/DDBJ databases">
        <authorList>
            <consortium name="Pathogen Informatics"/>
        </authorList>
    </citation>
    <scope>NUCLEOTIDE SEQUENCE [LARGE SCALE GENOMIC DNA]</scope>
</reference>
<dbReference type="Proteomes" id="UP000282613">
    <property type="component" value="Unassembled WGS sequence"/>
</dbReference>
<keyword evidence="1" id="KW-0195">Cyclin</keyword>
<accession>A0A0R3W3V7</accession>
<evidence type="ECO:0000313" key="4">
    <source>
        <dbReference type="EMBL" id="VDK33763.1"/>
    </source>
</evidence>
<evidence type="ECO:0000313" key="6">
    <source>
        <dbReference type="WBParaSite" id="TASK_0000464401-mRNA-1"/>
    </source>
</evidence>
<gene>
    <name evidence="4" type="ORF">TASK_LOCUS4645</name>
</gene>
<dbReference type="Gene3D" id="1.10.472.10">
    <property type="entry name" value="Cyclin-like"/>
    <property type="match status" value="2"/>
</dbReference>
<dbReference type="STRING" id="60517.A0A0R3W3V7"/>
<dbReference type="EMBL" id="UYRS01018361">
    <property type="protein sequence ID" value="VDK33763.1"/>
    <property type="molecule type" value="Genomic_DNA"/>
</dbReference>
<dbReference type="SMART" id="SM00385">
    <property type="entry name" value="CYCLIN"/>
    <property type="match status" value="1"/>
</dbReference>
<dbReference type="PANTHER" id="PTHR10177">
    <property type="entry name" value="CYCLINS"/>
    <property type="match status" value="1"/>
</dbReference>
<protein>
    <submittedName>
        <fullName evidence="6">CYCLIN domain-containing protein</fullName>
    </submittedName>
</protein>
<keyword evidence="5" id="KW-1185">Reference proteome</keyword>
<dbReference type="OrthoDB" id="306099at2759"/>
<reference evidence="6" key="1">
    <citation type="submission" date="2017-02" db="UniProtKB">
        <authorList>
            <consortium name="WormBaseParasite"/>
        </authorList>
    </citation>
    <scope>IDENTIFICATION</scope>
</reference>
<feature type="compositionally biased region" description="Basic and acidic residues" evidence="2">
    <location>
        <begin position="1"/>
        <end position="13"/>
    </location>
</feature>
<evidence type="ECO:0000256" key="1">
    <source>
        <dbReference type="RuleBase" id="RU000383"/>
    </source>
</evidence>
<dbReference type="AlphaFoldDB" id="A0A0R3W3V7"/>
<evidence type="ECO:0000259" key="3">
    <source>
        <dbReference type="SMART" id="SM00385"/>
    </source>
</evidence>
<dbReference type="InterPro" id="IPR039361">
    <property type="entry name" value="Cyclin"/>
</dbReference>
<dbReference type="FunFam" id="1.10.472.10:FF:000096">
    <property type="entry name" value="G1/S-specific cyclin-D3 isoform X2"/>
    <property type="match status" value="1"/>
</dbReference>
<feature type="domain" description="Cyclin-like" evidence="3">
    <location>
        <begin position="72"/>
        <end position="156"/>
    </location>
</feature>